<feature type="domain" description="K+ potassium transporter integral membrane" evidence="11">
    <location>
        <begin position="1"/>
        <end position="113"/>
    </location>
</feature>
<evidence type="ECO:0000256" key="1">
    <source>
        <dbReference type="ARBA" id="ARBA00004651"/>
    </source>
</evidence>
<evidence type="ECO:0008006" key="15">
    <source>
        <dbReference type="Google" id="ProtNLM"/>
    </source>
</evidence>
<protein>
    <recommendedName>
        <fullName evidence="15">Potassium transporter 5-like</fullName>
    </recommendedName>
</protein>
<dbReference type="EMBL" id="JARKNE010000002">
    <property type="protein sequence ID" value="KAK5842015.1"/>
    <property type="molecule type" value="Genomic_DNA"/>
</dbReference>
<feature type="transmembrane region" description="Helical" evidence="10">
    <location>
        <begin position="20"/>
        <end position="41"/>
    </location>
</feature>
<name>A0ABR0QS06_GOSAR</name>
<feature type="transmembrane region" description="Helical" evidence="10">
    <location>
        <begin position="48"/>
        <end position="71"/>
    </location>
</feature>
<keyword evidence="14" id="KW-1185">Reference proteome</keyword>
<reference evidence="13 14" key="1">
    <citation type="submission" date="2023-03" db="EMBL/GenBank/DDBJ databases">
        <title>WGS of Gossypium arboreum.</title>
        <authorList>
            <person name="Yu D."/>
        </authorList>
    </citation>
    <scope>NUCLEOTIDE SEQUENCE [LARGE SCALE GENOMIC DNA]</scope>
    <source>
        <tissue evidence="13">Leaf</tissue>
    </source>
</reference>
<evidence type="ECO:0000259" key="11">
    <source>
        <dbReference type="Pfam" id="PF02705"/>
    </source>
</evidence>
<dbReference type="InterPro" id="IPR053952">
    <property type="entry name" value="K_trans_C"/>
</dbReference>
<comment type="caution">
    <text evidence="13">The sequence shown here is derived from an EMBL/GenBank/DDBJ whole genome shotgun (WGS) entry which is preliminary data.</text>
</comment>
<evidence type="ECO:0000256" key="8">
    <source>
        <dbReference type="ARBA" id="ARBA00023065"/>
    </source>
</evidence>
<evidence type="ECO:0000256" key="5">
    <source>
        <dbReference type="ARBA" id="ARBA00022692"/>
    </source>
</evidence>
<keyword evidence="3" id="KW-0813">Transport</keyword>
<dbReference type="Pfam" id="PF02705">
    <property type="entry name" value="K_trans"/>
    <property type="match status" value="1"/>
</dbReference>
<sequence>MIACVAVTIGFRTTENIGHAYGIAIVTVMVITTCMVTLIMLVIWKTNILWIALFCVFFGTIDTIYLSSVLYKFLEGGYLPLVFSLILMTIMGIWHYVHQKKYEFEINNKVSNEYIKQLGEDPRINRVPGIGLLYSELVQGIPPIFSHFISSIPSIHSVLVFVSIKKLPISKVTPEERFLFRHVEPREYRMFRCVQKNKKGKKKGKPKMFAPIWSAVQPPSVHHERWMVVYQSVPLMPSFKAQPQGSSISASKPLSTFDVGEEDEDLVARSQRYGRVRRMEGAYAGGEFEQQLVEKLKEFIRHEYFIAEGEAVAVENPPQSSNILINQGKDKGSSRRVVFVEETLNQLNQSCRSSASIQSFNEAKSNNSLSGIVSAAPPILVAEEEIQFVQKVKDEGIIYLLGEAEVIAKSDSSYTKRMIVDYGFLLLSATVLGKLKDFLEVMAEANKRLELDAKNNSQAYDIEVLNGNDSEVIEMVTLKLNSPSLSLELCTSKSI</sequence>
<evidence type="ECO:0000256" key="7">
    <source>
        <dbReference type="ARBA" id="ARBA00022989"/>
    </source>
</evidence>
<keyword evidence="6" id="KW-0630">Potassium</keyword>
<keyword evidence="8" id="KW-0406">Ion transport</keyword>
<keyword evidence="7 10" id="KW-1133">Transmembrane helix</keyword>
<evidence type="ECO:0000256" key="9">
    <source>
        <dbReference type="ARBA" id="ARBA00023136"/>
    </source>
</evidence>
<dbReference type="Pfam" id="PF22776">
    <property type="entry name" value="K_trans_C"/>
    <property type="match status" value="1"/>
</dbReference>
<keyword evidence="9 10" id="KW-0472">Membrane</keyword>
<evidence type="ECO:0000259" key="12">
    <source>
        <dbReference type="Pfam" id="PF22776"/>
    </source>
</evidence>
<keyword evidence="4" id="KW-0633">Potassium transport</keyword>
<comment type="similarity">
    <text evidence="2">Belongs to the HAK/KUP transporter (TC 2.A.72.3) family.</text>
</comment>
<feature type="domain" description="K+ potassium transporter C-terminal" evidence="12">
    <location>
        <begin position="128"/>
        <end position="190"/>
    </location>
</feature>
<evidence type="ECO:0000256" key="6">
    <source>
        <dbReference type="ARBA" id="ARBA00022958"/>
    </source>
</evidence>
<keyword evidence="5 10" id="KW-0812">Transmembrane</keyword>
<dbReference type="InterPro" id="IPR053951">
    <property type="entry name" value="K_trans_N"/>
</dbReference>
<organism evidence="13 14">
    <name type="scientific">Gossypium arboreum</name>
    <name type="common">Tree cotton</name>
    <name type="synonym">Gossypium nanking</name>
    <dbReference type="NCBI Taxonomy" id="29729"/>
    <lineage>
        <taxon>Eukaryota</taxon>
        <taxon>Viridiplantae</taxon>
        <taxon>Streptophyta</taxon>
        <taxon>Embryophyta</taxon>
        <taxon>Tracheophyta</taxon>
        <taxon>Spermatophyta</taxon>
        <taxon>Magnoliopsida</taxon>
        <taxon>eudicotyledons</taxon>
        <taxon>Gunneridae</taxon>
        <taxon>Pentapetalae</taxon>
        <taxon>rosids</taxon>
        <taxon>malvids</taxon>
        <taxon>Malvales</taxon>
        <taxon>Malvaceae</taxon>
        <taxon>Malvoideae</taxon>
        <taxon>Gossypium</taxon>
    </lineage>
</organism>
<gene>
    <name evidence="13" type="ORF">PVK06_004341</name>
</gene>
<evidence type="ECO:0000256" key="3">
    <source>
        <dbReference type="ARBA" id="ARBA00022448"/>
    </source>
</evidence>
<evidence type="ECO:0000256" key="2">
    <source>
        <dbReference type="ARBA" id="ARBA00008440"/>
    </source>
</evidence>
<comment type="subcellular location">
    <subcellularLocation>
        <location evidence="1">Cell membrane</location>
        <topology evidence="1">Multi-pass membrane protein</topology>
    </subcellularLocation>
</comment>
<proteinExistence type="inferred from homology"/>
<accession>A0ABR0QS06</accession>
<dbReference type="InterPro" id="IPR003855">
    <property type="entry name" value="K+_transporter"/>
</dbReference>
<feature type="transmembrane region" description="Helical" evidence="10">
    <location>
        <begin position="77"/>
        <end position="97"/>
    </location>
</feature>
<evidence type="ECO:0000256" key="10">
    <source>
        <dbReference type="SAM" id="Phobius"/>
    </source>
</evidence>
<dbReference type="Proteomes" id="UP001358586">
    <property type="component" value="Chromosome 2"/>
</dbReference>
<evidence type="ECO:0000256" key="4">
    <source>
        <dbReference type="ARBA" id="ARBA00022538"/>
    </source>
</evidence>
<evidence type="ECO:0000313" key="14">
    <source>
        <dbReference type="Proteomes" id="UP001358586"/>
    </source>
</evidence>
<evidence type="ECO:0000313" key="13">
    <source>
        <dbReference type="EMBL" id="KAK5842015.1"/>
    </source>
</evidence>
<dbReference type="PANTHER" id="PTHR30540">
    <property type="entry name" value="OSMOTIC STRESS POTASSIUM TRANSPORTER"/>
    <property type="match status" value="1"/>
</dbReference>
<dbReference type="PANTHER" id="PTHR30540:SF94">
    <property type="entry name" value="POTASSIUM TRANSPORTER 5"/>
    <property type="match status" value="1"/>
</dbReference>